<evidence type="ECO:0000256" key="2">
    <source>
        <dbReference type="ARBA" id="ARBA00005426"/>
    </source>
</evidence>
<name>A0AAW5QY96_9HYPH</name>
<dbReference type="EC" id="2.8.1.12" evidence="3"/>
<keyword evidence="14" id="KW-1185">Reference proteome</keyword>
<evidence type="ECO:0000256" key="9">
    <source>
        <dbReference type="ARBA" id="ARBA00030407"/>
    </source>
</evidence>
<dbReference type="InterPro" id="IPR003448">
    <property type="entry name" value="Mopterin_biosynth_MoaE"/>
</dbReference>
<comment type="caution">
    <text evidence="13">The sequence shown here is derived from an EMBL/GenBank/DDBJ whole genome shotgun (WGS) entry which is preliminary data.</text>
</comment>
<proteinExistence type="inferred from homology"/>
<accession>A0AAW5QY96</accession>
<gene>
    <name evidence="13" type="ORF">MUB46_08880</name>
</gene>
<dbReference type="InterPro" id="IPR036563">
    <property type="entry name" value="MoaE_sf"/>
</dbReference>
<comment type="pathway">
    <text evidence="1">Cofactor biosynthesis; molybdopterin biosynthesis.</text>
</comment>
<evidence type="ECO:0000256" key="12">
    <source>
        <dbReference type="ARBA" id="ARBA00049878"/>
    </source>
</evidence>
<evidence type="ECO:0000256" key="6">
    <source>
        <dbReference type="ARBA" id="ARBA00025448"/>
    </source>
</evidence>
<evidence type="ECO:0000256" key="5">
    <source>
        <dbReference type="ARBA" id="ARBA00023150"/>
    </source>
</evidence>
<evidence type="ECO:0000256" key="3">
    <source>
        <dbReference type="ARBA" id="ARBA00011950"/>
    </source>
</evidence>
<evidence type="ECO:0000313" key="13">
    <source>
        <dbReference type="EMBL" id="MCT8971965.1"/>
    </source>
</evidence>
<organism evidence="13 14">
    <name type="scientific">Microbaculum marinisediminis</name>
    <dbReference type="NCBI Taxonomy" id="2931392"/>
    <lineage>
        <taxon>Bacteria</taxon>
        <taxon>Pseudomonadati</taxon>
        <taxon>Pseudomonadota</taxon>
        <taxon>Alphaproteobacteria</taxon>
        <taxon>Hyphomicrobiales</taxon>
        <taxon>Tepidamorphaceae</taxon>
        <taxon>Microbaculum</taxon>
    </lineage>
</organism>
<dbReference type="CDD" id="cd00756">
    <property type="entry name" value="MoaE"/>
    <property type="match status" value="1"/>
</dbReference>
<dbReference type="PANTHER" id="PTHR23404">
    <property type="entry name" value="MOLYBDOPTERIN SYNTHASE RELATED"/>
    <property type="match status" value="1"/>
</dbReference>
<evidence type="ECO:0000256" key="11">
    <source>
        <dbReference type="ARBA" id="ARBA00032474"/>
    </source>
</evidence>
<dbReference type="Proteomes" id="UP001320898">
    <property type="component" value="Unassembled WGS sequence"/>
</dbReference>
<dbReference type="SUPFAM" id="SSF54690">
    <property type="entry name" value="Molybdopterin synthase subunit MoaE"/>
    <property type="match status" value="1"/>
</dbReference>
<dbReference type="AlphaFoldDB" id="A0AAW5QY96"/>
<evidence type="ECO:0000256" key="8">
    <source>
        <dbReference type="ARBA" id="ARBA00029745"/>
    </source>
</evidence>
<comment type="function">
    <text evidence="6">Converts molybdopterin precursor Z into molybdopterin. This requires the incorporation of two sulfur atoms into precursor Z to generate a dithiolene group. The sulfur is provided by MoaD.</text>
</comment>
<comment type="catalytic activity">
    <reaction evidence="12">
        <text>2 [molybdopterin-synthase sulfur-carrier protein]-C-terminal-Gly-aminoethanethioate + cyclic pyranopterin phosphate + H2O = molybdopterin + 2 [molybdopterin-synthase sulfur-carrier protein]-C-terminal Gly-Gly + 2 H(+)</text>
        <dbReference type="Rhea" id="RHEA:26333"/>
        <dbReference type="Rhea" id="RHEA-COMP:12202"/>
        <dbReference type="Rhea" id="RHEA-COMP:19907"/>
        <dbReference type="ChEBI" id="CHEBI:15377"/>
        <dbReference type="ChEBI" id="CHEBI:15378"/>
        <dbReference type="ChEBI" id="CHEBI:58698"/>
        <dbReference type="ChEBI" id="CHEBI:59648"/>
        <dbReference type="ChEBI" id="CHEBI:90778"/>
        <dbReference type="ChEBI" id="CHEBI:232372"/>
        <dbReference type="EC" id="2.8.1.12"/>
    </reaction>
</comment>
<evidence type="ECO:0000256" key="1">
    <source>
        <dbReference type="ARBA" id="ARBA00005046"/>
    </source>
</evidence>
<keyword evidence="5" id="KW-0501">Molybdenum cofactor biosynthesis</keyword>
<evidence type="ECO:0000313" key="14">
    <source>
        <dbReference type="Proteomes" id="UP001320898"/>
    </source>
</evidence>
<dbReference type="RefSeq" id="WP_261615523.1">
    <property type="nucleotide sequence ID" value="NZ_JALIDZ010000003.1"/>
</dbReference>
<comment type="subunit">
    <text evidence="7">Heterotetramer of 2 MoaD subunits and 2 MoaE subunits. Also stable as homodimer. The enzyme changes between these two forms during catalysis.</text>
</comment>
<dbReference type="GO" id="GO:0006777">
    <property type="term" value="P:Mo-molybdopterin cofactor biosynthetic process"/>
    <property type="evidence" value="ECO:0007669"/>
    <property type="project" value="UniProtKB-KW"/>
</dbReference>
<sequence>MADKPIIDVRVQAGPFDAAGEAKRLAALADVGAVVTFTGICRSDGGRLKGLELEHYPGMAEEEIARVAGEAARRWPIAGAVAIHRHGVIAAGDDIVLVVTASAHRAAAFAAAEFLMDWLKTRAPFWKREIFADGSAGDWVEARAADDHAADRWHLDKAAE</sequence>
<evidence type="ECO:0000256" key="10">
    <source>
        <dbReference type="ARBA" id="ARBA00030781"/>
    </source>
</evidence>
<dbReference type="Gene3D" id="3.90.1170.40">
    <property type="entry name" value="Molybdopterin biosynthesis MoaE subunit"/>
    <property type="match status" value="1"/>
</dbReference>
<dbReference type="EMBL" id="JALIDZ010000003">
    <property type="protein sequence ID" value="MCT8971965.1"/>
    <property type="molecule type" value="Genomic_DNA"/>
</dbReference>
<comment type="similarity">
    <text evidence="2">Belongs to the MoaE family.</text>
</comment>
<dbReference type="GO" id="GO:0030366">
    <property type="term" value="F:molybdopterin synthase activity"/>
    <property type="evidence" value="ECO:0007669"/>
    <property type="project" value="UniProtKB-EC"/>
</dbReference>
<dbReference type="Pfam" id="PF02391">
    <property type="entry name" value="MoaE"/>
    <property type="match status" value="1"/>
</dbReference>
<evidence type="ECO:0000256" key="7">
    <source>
        <dbReference type="ARBA" id="ARBA00026066"/>
    </source>
</evidence>
<reference evidence="13 14" key="1">
    <citation type="submission" date="2022-04" db="EMBL/GenBank/DDBJ databases">
        <authorList>
            <person name="Ye Y.-Q."/>
            <person name="Du Z.-J."/>
        </authorList>
    </citation>
    <scope>NUCLEOTIDE SEQUENCE [LARGE SCALE GENOMIC DNA]</scope>
    <source>
        <strain evidence="13 14">A6E488</strain>
    </source>
</reference>
<protein>
    <recommendedName>
        <fullName evidence="4">Molybdopterin synthase catalytic subunit</fullName>
        <ecNumber evidence="3">2.8.1.12</ecNumber>
    </recommendedName>
    <alternativeName>
        <fullName evidence="10">MPT synthase subunit 2</fullName>
    </alternativeName>
    <alternativeName>
        <fullName evidence="8">Molybdenum cofactor biosynthesis protein E</fullName>
    </alternativeName>
    <alternativeName>
        <fullName evidence="9">Molybdopterin-converting factor large subunit</fullName>
    </alternativeName>
    <alternativeName>
        <fullName evidence="11">Molybdopterin-converting factor subunit 2</fullName>
    </alternativeName>
</protein>
<evidence type="ECO:0000256" key="4">
    <source>
        <dbReference type="ARBA" id="ARBA00013858"/>
    </source>
</evidence>